<feature type="compositionally biased region" description="Basic residues" evidence="1">
    <location>
        <begin position="447"/>
        <end position="459"/>
    </location>
</feature>
<comment type="caution">
    <text evidence="2">The sequence shown here is derived from an EMBL/GenBank/DDBJ whole genome shotgun (WGS) entry which is preliminary data.</text>
</comment>
<dbReference type="Proteomes" id="UP000308199">
    <property type="component" value="Unassembled WGS sequence"/>
</dbReference>
<dbReference type="AlphaFoldDB" id="A0A4S4KWN4"/>
<feature type="compositionally biased region" description="Basic and acidic residues" evidence="1">
    <location>
        <begin position="435"/>
        <end position="446"/>
    </location>
</feature>
<dbReference type="EMBL" id="SGPK01000480">
    <property type="protein sequence ID" value="THH03242.1"/>
    <property type="molecule type" value="Genomic_DNA"/>
</dbReference>
<evidence type="ECO:0008006" key="4">
    <source>
        <dbReference type="Google" id="ProtNLM"/>
    </source>
</evidence>
<evidence type="ECO:0000256" key="1">
    <source>
        <dbReference type="SAM" id="MobiDB-lite"/>
    </source>
</evidence>
<name>A0A4S4KWN4_9AGAM</name>
<accession>A0A4S4KWN4</accession>
<feature type="region of interest" description="Disordered" evidence="1">
    <location>
        <begin position="420"/>
        <end position="464"/>
    </location>
</feature>
<reference evidence="2 3" key="1">
    <citation type="submission" date="2019-02" db="EMBL/GenBank/DDBJ databases">
        <title>Genome sequencing of the rare red list fungi Phellinidium pouzarii.</title>
        <authorList>
            <person name="Buettner E."/>
            <person name="Kellner H."/>
        </authorList>
    </citation>
    <scope>NUCLEOTIDE SEQUENCE [LARGE SCALE GENOMIC DNA]</scope>
    <source>
        <strain evidence="2 3">DSM 108285</strain>
    </source>
</reference>
<keyword evidence="3" id="KW-1185">Reference proteome</keyword>
<evidence type="ECO:0000313" key="2">
    <source>
        <dbReference type="EMBL" id="THH03242.1"/>
    </source>
</evidence>
<gene>
    <name evidence="2" type="ORF">EW145_g6411</name>
</gene>
<sequence>MYLSGGRAIIGAAQKQRQMLTCLTGKVTTEANVPVMAGMEGSVFAAVVASARQPSRSSGEMDALSLFAFFIVRPAIKYSSLESRALRPTRPILMPLSLRRSRSLPSAASPIKDKDLRKTVKHAIQRRQLKILNHVSLGKSPRSLARLRSLKHRDIGEPAAADDNQSVLATLFDPLVRPALSVINPAALAYAGLDPVLEDVGPVNVRKYLAHIRSPLFGSILNCTIKPFDQTTGSLPKFISVTLAPGTHRSYFPTHMLAVHSSQASSAKVEIKLYPVHAIVLASHCCYMPPLPPPIGAPKSNDELTHYMPLVPLCVPSVDTLNVIVTFLYTGQISWLVRSLIPAWVETNFIGCQTLDDKVERVVDHLVETCSMDTLIRHLHRIRNFWMNARTLGVVLTCVWDMIDIVWKCYTQALDRPPPLPSSSYRGSLPPPKKRALDDDSELKRQERSRKRPQTRKSTRRYEEAVDEQVAIRAAAAAAATTSSSSATAKSHRKRLADDLLRLSRSSKALRELLMSKSSRIIWRTAEKSIGLPECPKDLSSPQYASFVFDTFCTTWHSSFHDYYYYYPTFKAIYEEYSSFKKSFDAREKYVTERRDMLCQMSTGIIELKEWMQTAKQIKSEIISDAISSRENDIFDKLRKLGYTDNDFYSGIDEKDWKWKILTRQPRKLTDRTWANIRPQLEDTIRLRREKDAMILRNEHIKERQSRLDDLGEDFALSDEGKACCISYLEFRKHPLYQEVAENDDTGTDPTPEQWKLLKQVMLDLSTVHRHKFTIEAASLITRVRKCAGLQGSFASNTSGDSVHGSQYGSVSDAILRHPTSFFEDPNSRKLNALCTFSDLLQKRRENYYSDHPITLKPTALLLSNANGVYNSLGSGVASTMDGMVALDESFICMRCSPLMRKRLSWTGLVGHFYEESILFKSRERYRLDKDTTKNPGFLNIHDHDVENPTQLAVYSSNIKQLAEELIRPCKCKEMGRKCKSRKERQWCSICPKYFEGLGWEDYYFCKEELDDHIQSKHGLPEEQ</sequence>
<protein>
    <recommendedName>
        <fullName evidence="4">BTB domain-containing protein</fullName>
    </recommendedName>
</protein>
<organism evidence="2 3">
    <name type="scientific">Phellinidium pouzarii</name>
    <dbReference type="NCBI Taxonomy" id="167371"/>
    <lineage>
        <taxon>Eukaryota</taxon>
        <taxon>Fungi</taxon>
        <taxon>Dikarya</taxon>
        <taxon>Basidiomycota</taxon>
        <taxon>Agaricomycotina</taxon>
        <taxon>Agaricomycetes</taxon>
        <taxon>Hymenochaetales</taxon>
        <taxon>Hymenochaetaceae</taxon>
        <taxon>Phellinidium</taxon>
    </lineage>
</organism>
<proteinExistence type="predicted"/>
<dbReference type="OrthoDB" id="2322499at2759"/>
<evidence type="ECO:0000313" key="3">
    <source>
        <dbReference type="Proteomes" id="UP000308199"/>
    </source>
</evidence>